<comment type="caution">
    <text evidence="3">The sequence shown here is derived from an EMBL/GenBank/DDBJ whole genome shotgun (WGS) entry which is preliminary data.</text>
</comment>
<dbReference type="SUPFAM" id="SSF53335">
    <property type="entry name" value="S-adenosyl-L-methionine-dependent methyltransferases"/>
    <property type="match status" value="1"/>
</dbReference>
<proteinExistence type="predicted"/>
<evidence type="ECO:0000313" key="3">
    <source>
        <dbReference type="EMBL" id="HFZ08610.1"/>
    </source>
</evidence>
<evidence type="ECO:0000256" key="1">
    <source>
        <dbReference type="ARBA" id="ARBA00022603"/>
    </source>
</evidence>
<accession>A0A7V3N5Q8</accession>
<dbReference type="GO" id="GO:0071770">
    <property type="term" value="P:DIM/DIP cell wall layer assembly"/>
    <property type="evidence" value="ECO:0007669"/>
    <property type="project" value="TreeGrafter"/>
</dbReference>
<dbReference type="InterPro" id="IPR007072">
    <property type="entry name" value="RNMT_CmcI"/>
</dbReference>
<gene>
    <name evidence="3" type="ORF">ENV41_00550</name>
</gene>
<dbReference type="Gene3D" id="3.40.50.150">
    <property type="entry name" value="Vaccinia Virus protein VP39"/>
    <property type="match status" value="1"/>
</dbReference>
<sequence>MYTRESFERMRLRMAKKMAADKKLQKKAIDLLVKADRYNWVHQTNWFGEPILNLPQDMFALQEIIYKTRPEYIIEVGVAWGGSLLFYSTLMEVLGGKKIIGIDIYMPKDLKKRLLSHGKLSERLILINASSIEKSTIEEVKKILGESKKTLIILDSFHTHEHVLKELRLYSQFVGKGYYIVCSDTIIEDIPVQKHRPRPWGPGNNPKTAVWQFLKENRSFGIDRKLENKLLLSCNPEGYLIRRK</sequence>
<name>A0A7V3N5Q8_UNCC3</name>
<dbReference type="GO" id="GO:0005886">
    <property type="term" value="C:plasma membrane"/>
    <property type="evidence" value="ECO:0007669"/>
    <property type="project" value="TreeGrafter"/>
</dbReference>
<evidence type="ECO:0000256" key="2">
    <source>
        <dbReference type="ARBA" id="ARBA00022679"/>
    </source>
</evidence>
<dbReference type="AlphaFoldDB" id="A0A7V3N5Q8"/>
<dbReference type="Pfam" id="PF04989">
    <property type="entry name" value="RMNT_CmcI"/>
    <property type="match status" value="1"/>
</dbReference>
<organism evidence="3">
    <name type="scientific">candidate division CPR3 bacterium</name>
    <dbReference type="NCBI Taxonomy" id="2268181"/>
    <lineage>
        <taxon>Bacteria</taxon>
        <taxon>Bacteria division CPR3</taxon>
    </lineage>
</organism>
<keyword evidence="1" id="KW-0489">Methyltransferase</keyword>
<dbReference type="InterPro" id="IPR029063">
    <property type="entry name" value="SAM-dependent_MTases_sf"/>
</dbReference>
<reference evidence="3" key="1">
    <citation type="journal article" date="2020" name="mSystems">
        <title>Genome- and Community-Level Interaction Insights into Carbon Utilization and Element Cycling Functions of Hydrothermarchaeota in Hydrothermal Sediment.</title>
        <authorList>
            <person name="Zhou Z."/>
            <person name="Liu Y."/>
            <person name="Xu W."/>
            <person name="Pan J."/>
            <person name="Luo Z.H."/>
            <person name="Li M."/>
        </authorList>
    </citation>
    <scope>NUCLEOTIDE SEQUENCE [LARGE SCALE GENOMIC DNA]</scope>
    <source>
        <strain evidence="3">SpSt-757</strain>
    </source>
</reference>
<dbReference type="GO" id="GO:0008610">
    <property type="term" value="P:lipid biosynthetic process"/>
    <property type="evidence" value="ECO:0007669"/>
    <property type="project" value="InterPro"/>
</dbReference>
<keyword evidence="2" id="KW-0808">Transferase</keyword>
<protein>
    <submittedName>
        <fullName evidence="3">Cephalosporin hydroxylase</fullName>
    </submittedName>
</protein>
<dbReference type="GO" id="GO:0008168">
    <property type="term" value="F:methyltransferase activity"/>
    <property type="evidence" value="ECO:0007669"/>
    <property type="project" value="UniProtKB-KW"/>
</dbReference>
<dbReference type="EMBL" id="DTGG01000019">
    <property type="protein sequence ID" value="HFZ08610.1"/>
    <property type="molecule type" value="Genomic_DNA"/>
</dbReference>
<dbReference type="PANTHER" id="PTHR40048:SF1">
    <property type="entry name" value="RHAMNOSYL O-METHYLTRANSFERASE"/>
    <property type="match status" value="1"/>
</dbReference>
<dbReference type="PANTHER" id="PTHR40048">
    <property type="entry name" value="RHAMNOSYL O-METHYLTRANSFERASE"/>
    <property type="match status" value="1"/>
</dbReference>
<dbReference type="GO" id="GO:0032259">
    <property type="term" value="P:methylation"/>
    <property type="evidence" value="ECO:0007669"/>
    <property type="project" value="UniProtKB-KW"/>
</dbReference>